<keyword evidence="2" id="KW-1133">Transmembrane helix</keyword>
<organism evidence="3 4">
    <name type="scientific">Musa balbisiana</name>
    <name type="common">Banana</name>
    <dbReference type="NCBI Taxonomy" id="52838"/>
    <lineage>
        <taxon>Eukaryota</taxon>
        <taxon>Viridiplantae</taxon>
        <taxon>Streptophyta</taxon>
        <taxon>Embryophyta</taxon>
        <taxon>Tracheophyta</taxon>
        <taxon>Spermatophyta</taxon>
        <taxon>Magnoliopsida</taxon>
        <taxon>Liliopsida</taxon>
        <taxon>Zingiberales</taxon>
        <taxon>Musaceae</taxon>
        <taxon>Musa</taxon>
    </lineage>
</organism>
<dbReference type="EMBL" id="PYDT01000001">
    <property type="protein sequence ID" value="THU72981.1"/>
    <property type="molecule type" value="Genomic_DNA"/>
</dbReference>
<proteinExistence type="predicted"/>
<feature type="transmembrane region" description="Helical" evidence="2">
    <location>
        <begin position="7"/>
        <end position="25"/>
    </location>
</feature>
<sequence length="120" mass="14120">MEKQHQLLLLTWAEAAMAISSWLLLLNRMSIFAVAVTAALMPSLISNQNKKTGREKRERDWEKRYLWFSHLVITVIEQTKMHVEKKQALSYEDMEAEREEKQHHTHAGFTEKKPLVMAEE</sequence>
<name>A0A4S8KCW2_MUSBA</name>
<feature type="transmembrane region" description="Helical" evidence="2">
    <location>
        <begin position="31"/>
        <end position="47"/>
    </location>
</feature>
<comment type="caution">
    <text evidence="3">The sequence shown here is derived from an EMBL/GenBank/DDBJ whole genome shotgun (WGS) entry which is preliminary data.</text>
</comment>
<keyword evidence="2" id="KW-0812">Transmembrane</keyword>
<keyword evidence="2" id="KW-0472">Membrane</keyword>
<protein>
    <submittedName>
        <fullName evidence="3">Uncharacterized protein</fullName>
    </submittedName>
</protein>
<gene>
    <name evidence="3" type="ORF">C4D60_Mb04t17950</name>
</gene>
<dbReference type="Proteomes" id="UP000317650">
    <property type="component" value="Chromosome 4"/>
</dbReference>
<accession>A0A4S8KCW2</accession>
<keyword evidence="4" id="KW-1185">Reference proteome</keyword>
<dbReference type="AlphaFoldDB" id="A0A4S8KCW2"/>
<evidence type="ECO:0000256" key="2">
    <source>
        <dbReference type="SAM" id="Phobius"/>
    </source>
</evidence>
<evidence type="ECO:0000313" key="3">
    <source>
        <dbReference type="EMBL" id="THU72981.1"/>
    </source>
</evidence>
<evidence type="ECO:0000313" key="4">
    <source>
        <dbReference type="Proteomes" id="UP000317650"/>
    </source>
</evidence>
<reference evidence="3 4" key="1">
    <citation type="journal article" date="2019" name="Nat. Plants">
        <title>Genome sequencing of Musa balbisiana reveals subgenome evolution and function divergence in polyploid bananas.</title>
        <authorList>
            <person name="Yao X."/>
        </authorList>
    </citation>
    <scope>NUCLEOTIDE SEQUENCE [LARGE SCALE GENOMIC DNA]</scope>
    <source>
        <strain evidence="4">cv. DH-PKW</strain>
        <tissue evidence="3">Leaves</tissue>
    </source>
</reference>
<feature type="region of interest" description="Disordered" evidence="1">
    <location>
        <begin position="94"/>
        <end position="120"/>
    </location>
</feature>
<evidence type="ECO:0000256" key="1">
    <source>
        <dbReference type="SAM" id="MobiDB-lite"/>
    </source>
</evidence>